<feature type="compositionally biased region" description="Basic and acidic residues" evidence="1">
    <location>
        <begin position="78"/>
        <end position="93"/>
    </location>
</feature>
<keyword evidence="2" id="KW-0812">Transmembrane</keyword>
<proteinExistence type="predicted"/>
<evidence type="ECO:0000313" key="4">
    <source>
        <dbReference type="Proteomes" id="UP000605970"/>
    </source>
</evidence>
<organism evidence="3 4">
    <name type="scientific">Meloidogyne graminicola</name>
    <dbReference type="NCBI Taxonomy" id="189291"/>
    <lineage>
        <taxon>Eukaryota</taxon>
        <taxon>Metazoa</taxon>
        <taxon>Ecdysozoa</taxon>
        <taxon>Nematoda</taxon>
        <taxon>Chromadorea</taxon>
        <taxon>Rhabditida</taxon>
        <taxon>Tylenchina</taxon>
        <taxon>Tylenchomorpha</taxon>
        <taxon>Tylenchoidea</taxon>
        <taxon>Meloidogynidae</taxon>
        <taxon>Meloidogyninae</taxon>
        <taxon>Meloidogyne</taxon>
    </lineage>
</organism>
<keyword evidence="2" id="KW-1133">Transmembrane helix</keyword>
<evidence type="ECO:0000256" key="1">
    <source>
        <dbReference type="SAM" id="MobiDB-lite"/>
    </source>
</evidence>
<protein>
    <submittedName>
        <fullName evidence="3">Uncharacterized protein</fullName>
    </submittedName>
</protein>
<accession>A0A8S9ZTG7</accession>
<gene>
    <name evidence="3" type="ORF">Mgra_00004065</name>
</gene>
<sequence>FICFEDFFLCKHTVTIHNKLTHCCVIVLFAYILSYFVCSSIGLFHLIMKLLSARYFGLLSGIGGGLWFGKNHKFSSKSADEEARKRREDEDRKARLKRA</sequence>
<keyword evidence="4" id="KW-1185">Reference proteome</keyword>
<dbReference type="EMBL" id="JABEBT010000029">
    <property type="protein sequence ID" value="KAF7636476.1"/>
    <property type="molecule type" value="Genomic_DNA"/>
</dbReference>
<name>A0A8S9ZTG7_9BILA</name>
<comment type="caution">
    <text evidence="3">The sequence shown here is derived from an EMBL/GenBank/DDBJ whole genome shotgun (WGS) entry which is preliminary data.</text>
</comment>
<evidence type="ECO:0000256" key="2">
    <source>
        <dbReference type="SAM" id="Phobius"/>
    </source>
</evidence>
<evidence type="ECO:0000313" key="3">
    <source>
        <dbReference type="EMBL" id="KAF7636476.1"/>
    </source>
</evidence>
<feature type="transmembrane region" description="Helical" evidence="2">
    <location>
        <begin position="53"/>
        <end position="69"/>
    </location>
</feature>
<feature type="transmembrane region" description="Helical" evidence="2">
    <location>
        <begin position="20"/>
        <end position="47"/>
    </location>
</feature>
<keyword evidence="2" id="KW-0472">Membrane</keyword>
<feature type="non-terminal residue" evidence="3">
    <location>
        <position position="99"/>
    </location>
</feature>
<reference evidence="3" key="1">
    <citation type="journal article" date="2020" name="Ecol. Evol.">
        <title>Genome structure and content of the rice root-knot nematode (Meloidogyne graminicola).</title>
        <authorList>
            <person name="Phan N.T."/>
            <person name="Danchin E.G.J."/>
            <person name="Klopp C."/>
            <person name="Perfus-Barbeoch L."/>
            <person name="Kozlowski D.K."/>
            <person name="Koutsovoulos G.D."/>
            <person name="Lopez-Roques C."/>
            <person name="Bouchez O."/>
            <person name="Zahm M."/>
            <person name="Besnard G."/>
            <person name="Bellafiore S."/>
        </authorList>
    </citation>
    <scope>NUCLEOTIDE SEQUENCE</scope>
    <source>
        <strain evidence="3">VN-18</strain>
    </source>
</reference>
<dbReference type="AlphaFoldDB" id="A0A8S9ZTG7"/>
<feature type="region of interest" description="Disordered" evidence="1">
    <location>
        <begin position="71"/>
        <end position="99"/>
    </location>
</feature>
<dbReference type="Proteomes" id="UP000605970">
    <property type="component" value="Unassembled WGS sequence"/>
</dbReference>